<name>A0A1L7D5Y0_9CORY</name>
<dbReference type="GO" id="GO:0005975">
    <property type="term" value="P:carbohydrate metabolic process"/>
    <property type="evidence" value="ECO:0007669"/>
    <property type="project" value="UniProtKB-ARBA"/>
</dbReference>
<sequence length="1583" mass="158661">MPSDDSPGKEPTWSYSKDLGPDGESIENASVTIDDQTGKIAVSVPKNSAPSEATVYLKDAKGNAVGNPIDITVTDAGAQDQTAGDNEPDRIPNDGALHTIDERLENPKTGLIGEVKYKPKPAGDSTVLDAWAKADGNANNASGVGTTYYGSVEKAGGVFDTQLSWLRDTRYGDYEHRGFAKKENYEGFKQKLQGVLYFLGHPGTEEKKDSTLPRYGKGFHNSFDVEIVYRLDGKTRPHDLGWVASYAAYDQNWPIYQVYTASDEAKSKAVEDTGSEIECINQESTVDYTDVWQPNIPEVTEGKFGAEAISKEISFDDVRTTETKETKTGTAVPLAKSDAFTLKPDANGAVLPEDRTKVSVNGSTGAVTLASGVPHGEYKVPLEVTYVDGSKDLVLVPISVLSSFVDEVPADGVAHAIDDKVAEPKSGMSGTVTDSSGAVVDGAVVTVDSATGVISVTVPEGTPLGEGSVQITDADGAEVGSPIAIDVVAGAITSGTNVDEVPADGVAHAIDDKVAEPKSGMSGTVTDSSGAVVDGAVVTVDSATGVISVTVPEGTPLGEGSVQITDADGAEVGSPIAIDVVAGAITSGTNVDEVPADGVAHAIDDKVAEPKSGMSGTVTDSSGAVVDGAVVTVDSATGVISVTVPEGTPLGEGSVQITDADGAEVGSPIAIDVVAGAITSGTNVDEVPADGVAHAIDDKVAEPKSGMSGTVTDSSGAVVDGAVVTVDSATGVISVTVPEGTPLGEGSVQITDADGAEVGSPIAIDVVAGAITSGTNVDEVPADGVAHAIDDKVAEPKSGMSGTVTDSSGAVVDGAVVTVDSATGVISVTVPEGTPLGEGSVQITDADGAEVGSPIAIDVVAGAITSGTNVDEVPADGVAHAIDDKVAEPKSGMSGTVTDSSGAVVDGAVVTVDSATGVISVTVPEGTPLGEGSVQITDADGAEVGSPIDVKIVNNGGNPDDPSIDSGTNIDEITAGASDISGSGKPGDKLMVQFPGGKTVEVIVGDDGKWSVKVPEGTELKPGDKIVVTDGNGGEVSATVVGSTVPVINGVDAGATEISGSGKPGDKLMVQFPGGKTVEVIVGDDGKWSVKVPEGTELKPGDKIVVTDGNGGEVSATVVGSTVPVINGVDAGATEISGSGKPGDKLMVQFPGGKTVEVIVGDDGKWSVKVPEGTELKPGDKIVVTDGNGGEVSATVVGSTVPVINGVDAGATEISGSGKPGDKLMVQFPGGKTVEVIVGDDGKWSVKVPEGTELKPGDKIVVTDGNGGEVSATVVGSTVPVINGVDAGATEISGSGKPGDKLMVQFPGGKTVEVIVGDDGKWSVKVPEGTELKPGDKIVVTDGNGGEVSATVAGSTVPVINGVDAGATEISGSGKPGDKLMVQFPGGKTVEVIVGDDGKWSVKVPEGTELKPGDKIVVTDGDGNKVTAVVQGGGLSSTDQNGGMSSNDGSSSNTDESKKIGECVAISAAAGLPLLFLIPLALGTQLHIPGIDQLSSPLANGVESFNKQIRDAQVALHKQLGIYNPQLANAVSDFNRSLRDGGFLVAGIAALAVAGATYAACTNSDDLSSKSSSETPSKDPQNN</sequence>
<keyword evidence="4" id="KW-1185">Reference proteome</keyword>
<dbReference type="InterPro" id="IPR044055">
    <property type="entry name" value="RibLong"/>
</dbReference>
<evidence type="ECO:0000313" key="4">
    <source>
        <dbReference type="Proteomes" id="UP000185491"/>
    </source>
</evidence>
<feature type="region of interest" description="Disordered" evidence="1">
    <location>
        <begin position="1563"/>
        <end position="1583"/>
    </location>
</feature>
<dbReference type="InterPro" id="IPR013783">
    <property type="entry name" value="Ig-like_fold"/>
</dbReference>
<dbReference type="Proteomes" id="UP000185491">
    <property type="component" value="Chromosome"/>
</dbReference>
<dbReference type="EMBL" id="CP009249">
    <property type="protein sequence ID" value="APT93477.1"/>
    <property type="molecule type" value="Genomic_DNA"/>
</dbReference>
<evidence type="ECO:0000256" key="1">
    <source>
        <dbReference type="SAM" id="MobiDB-lite"/>
    </source>
</evidence>
<feature type="region of interest" description="Disordered" evidence="1">
    <location>
        <begin position="1430"/>
        <end position="1456"/>
    </location>
</feature>
<proteinExistence type="predicted"/>
<gene>
    <name evidence="3" type="ORF">CPHO_11900</name>
</gene>
<dbReference type="NCBIfam" id="NF033510">
    <property type="entry name" value="Ca_tandemer"/>
    <property type="match status" value="6"/>
</dbReference>
<accession>A0A1L7D5Y0</accession>
<dbReference type="Gene3D" id="2.60.40.10">
    <property type="entry name" value="Immunoglobulins"/>
    <property type="match status" value="6"/>
</dbReference>
<dbReference type="Pfam" id="PF18957">
    <property type="entry name" value="RibLong"/>
    <property type="match status" value="1"/>
</dbReference>
<dbReference type="RefSeq" id="WP_075736106.1">
    <property type="nucleotide sequence ID" value="NZ_CP009249.1"/>
</dbReference>
<evidence type="ECO:0000313" key="3">
    <source>
        <dbReference type="EMBL" id="APT93477.1"/>
    </source>
</evidence>
<feature type="compositionally biased region" description="Low complexity" evidence="1">
    <location>
        <begin position="1439"/>
        <end position="1454"/>
    </location>
</feature>
<feature type="region of interest" description="Disordered" evidence="1">
    <location>
        <begin position="1"/>
        <end position="28"/>
    </location>
</feature>
<organism evidence="3 4">
    <name type="scientific">Corynebacterium phocae</name>
    <dbReference type="NCBI Taxonomy" id="161895"/>
    <lineage>
        <taxon>Bacteria</taxon>
        <taxon>Bacillati</taxon>
        <taxon>Actinomycetota</taxon>
        <taxon>Actinomycetes</taxon>
        <taxon>Mycobacteriales</taxon>
        <taxon>Corynebacteriaceae</taxon>
        <taxon>Corynebacterium</taxon>
    </lineage>
</organism>
<evidence type="ECO:0000259" key="2">
    <source>
        <dbReference type="Pfam" id="PF18957"/>
    </source>
</evidence>
<feature type="domain" description="Long Rib" evidence="2">
    <location>
        <begin position="323"/>
        <end position="400"/>
    </location>
</feature>
<reference evidence="3 4" key="1">
    <citation type="submission" date="2014-08" db="EMBL/GenBank/DDBJ databases">
        <title>Complete genome sequence of Corynebacterium phocae M408/89/1(T)(=DSM 44612(T)), isolated from the common seal (Phoca vitulina).</title>
        <authorList>
            <person name="Ruckert C."/>
            <person name="Albersmeier A."/>
            <person name="Winkler A."/>
            <person name="Kalinowski J."/>
        </authorList>
    </citation>
    <scope>NUCLEOTIDE SEQUENCE [LARGE SCALE GENOMIC DNA]</scope>
    <source>
        <strain evidence="3 4">M408/89/1</strain>
    </source>
</reference>
<dbReference type="KEGG" id="cpho:CPHO_11900"/>
<protein>
    <recommendedName>
        <fullName evidence="2">Long Rib domain-containing protein</fullName>
    </recommendedName>
</protein>